<gene>
    <name evidence="2" type="ORF">CDL12_28542</name>
</gene>
<name>A0A2G9G195_9LAMI</name>
<protein>
    <submittedName>
        <fullName evidence="2">Uncharacterized protein</fullName>
    </submittedName>
</protein>
<accession>A0A2G9G195</accession>
<evidence type="ECO:0000313" key="2">
    <source>
        <dbReference type="EMBL" id="PIM98971.1"/>
    </source>
</evidence>
<feature type="transmembrane region" description="Helical" evidence="1">
    <location>
        <begin position="71"/>
        <end position="92"/>
    </location>
</feature>
<keyword evidence="1" id="KW-1133">Transmembrane helix</keyword>
<reference evidence="3" key="1">
    <citation type="journal article" date="2018" name="Gigascience">
        <title>Genome assembly of the Pink Ipe (Handroanthus impetiginosus, Bignoniaceae), a highly valued, ecologically keystone Neotropical timber forest tree.</title>
        <authorList>
            <person name="Silva-Junior O.B."/>
            <person name="Grattapaglia D."/>
            <person name="Novaes E."/>
            <person name="Collevatti R.G."/>
        </authorList>
    </citation>
    <scope>NUCLEOTIDE SEQUENCE [LARGE SCALE GENOMIC DNA]</scope>
    <source>
        <strain evidence="3">cv. UFG-1</strain>
    </source>
</reference>
<sequence>MEVMEECPLRAQIKKQRRNGRVGKRGTGGLIRSMMLCWFHQMVLVCQCRNLTTRIGRSDGWSLTHPISKVTMSQITVLLCWSLAIGIIAKNWRKRWRSLAFSSLVLLRTFQIIILLAVRTTLFQTVRSIWSSCFRTSIIIEAAMSLDYANNYFKSFYHRKDSSTRISKTEVISRIRAELAAQCIKICYPGYGWGIF</sequence>
<evidence type="ECO:0000313" key="3">
    <source>
        <dbReference type="Proteomes" id="UP000231279"/>
    </source>
</evidence>
<comment type="caution">
    <text evidence="2">The sequence shown here is derived from an EMBL/GenBank/DDBJ whole genome shotgun (WGS) entry which is preliminary data.</text>
</comment>
<organism evidence="2 3">
    <name type="scientific">Handroanthus impetiginosus</name>
    <dbReference type="NCBI Taxonomy" id="429701"/>
    <lineage>
        <taxon>Eukaryota</taxon>
        <taxon>Viridiplantae</taxon>
        <taxon>Streptophyta</taxon>
        <taxon>Embryophyta</taxon>
        <taxon>Tracheophyta</taxon>
        <taxon>Spermatophyta</taxon>
        <taxon>Magnoliopsida</taxon>
        <taxon>eudicotyledons</taxon>
        <taxon>Gunneridae</taxon>
        <taxon>Pentapetalae</taxon>
        <taxon>asterids</taxon>
        <taxon>lamiids</taxon>
        <taxon>Lamiales</taxon>
        <taxon>Bignoniaceae</taxon>
        <taxon>Crescentiina</taxon>
        <taxon>Tabebuia alliance</taxon>
        <taxon>Handroanthus</taxon>
    </lineage>
</organism>
<proteinExistence type="predicted"/>
<dbReference type="AlphaFoldDB" id="A0A2G9G195"/>
<keyword evidence="1" id="KW-0472">Membrane</keyword>
<dbReference type="EMBL" id="NKXS01007926">
    <property type="protein sequence ID" value="PIM98971.1"/>
    <property type="molecule type" value="Genomic_DNA"/>
</dbReference>
<dbReference type="Proteomes" id="UP000231279">
    <property type="component" value="Unassembled WGS sequence"/>
</dbReference>
<keyword evidence="1" id="KW-0812">Transmembrane</keyword>
<keyword evidence="3" id="KW-1185">Reference proteome</keyword>
<feature type="transmembrane region" description="Helical" evidence="1">
    <location>
        <begin position="99"/>
        <end position="118"/>
    </location>
</feature>
<evidence type="ECO:0000256" key="1">
    <source>
        <dbReference type="SAM" id="Phobius"/>
    </source>
</evidence>